<evidence type="ECO:0000256" key="1">
    <source>
        <dbReference type="SAM" id="MobiDB-lite"/>
    </source>
</evidence>
<reference evidence="3" key="4">
    <citation type="submission" date="2019-03" db="UniProtKB">
        <authorList>
            <consortium name="EnsemblPlants"/>
        </authorList>
    </citation>
    <scope>IDENTIFICATION</scope>
</reference>
<dbReference type="PANTHER" id="PTHR44013">
    <property type="entry name" value="ZINC-TYPE ALCOHOL DEHYDROGENASE-LIKE PROTEIN C16A3.02C"/>
    <property type="match status" value="1"/>
</dbReference>
<dbReference type="PANTHER" id="PTHR44013:SF6">
    <property type="entry name" value="OS04G0359100 PROTEIN"/>
    <property type="match status" value="1"/>
</dbReference>
<dbReference type="InterPro" id="IPR052733">
    <property type="entry name" value="Chloroplast_QOR"/>
</dbReference>
<dbReference type="AlphaFoldDB" id="A0A453BTT5"/>
<dbReference type="Pfam" id="PF08240">
    <property type="entry name" value="ADH_N"/>
    <property type="match status" value="1"/>
</dbReference>
<reference evidence="3" key="3">
    <citation type="journal article" date="2017" name="Nature">
        <title>Genome sequence of the progenitor of the wheat D genome Aegilops tauschii.</title>
        <authorList>
            <person name="Luo M.C."/>
            <person name="Gu Y.Q."/>
            <person name="Puiu D."/>
            <person name="Wang H."/>
            <person name="Twardziok S.O."/>
            <person name="Deal K.R."/>
            <person name="Huo N."/>
            <person name="Zhu T."/>
            <person name="Wang L."/>
            <person name="Wang Y."/>
            <person name="McGuire P.E."/>
            <person name="Liu S."/>
            <person name="Long H."/>
            <person name="Ramasamy R.K."/>
            <person name="Rodriguez J.C."/>
            <person name="Van S.L."/>
            <person name="Yuan L."/>
            <person name="Wang Z."/>
            <person name="Xia Z."/>
            <person name="Xiao L."/>
            <person name="Anderson O.D."/>
            <person name="Ouyang S."/>
            <person name="Liang Y."/>
            <person name="Zimin A.V."/>
            <person name="Pertea G."/>
            <person name="Qi P."/>
            <person name="Bennetzen J.L."/>
            <person name="Dai X."/>
            <person name="Dawson M.W."/>
            <person name="Muller H.G."/>
            <person name="Kugler K."/>
            <person name="Rivarola-Duarte L."/>
            <person name="Spannagl M."/>
            <person name="Mayer K.F.X."/>
            <person name="Lu F.H."/>
            <person name="Bevan M.W."/>
            <person name="Leroy P."/>
            <person name="Li P."/>
            <person name="You F.M."/>
            <person name="Sun Q."/>
            <person name="Liu Z."/>
            <person name="Lyons E."/>
            <person name="Wicker T."/>
            <person name="Salzberg S.L."/>
            <person name="Devos K.M."/>
            <person name="Dvorak J."/>
        </authorList>
    </citation>
    <scope>NUCLEOTIDE SEQUENCE [LARGE SCALE GENOMIC DNA]</scope>
    <source>
        <strain evidence="3">cv. AL8/78</strain>
    </source>
</reference>
<evidence type="ECO:0000313" key="4">
    <source>
        <dbReference type="Proteomes" id="UP000015105"/>
    </source>
</evidence>
<name>A0A453BTT5_AEGTS</name>
<reference evidence="4" key="2">
    <citation type="journal article" date="2017" name="Nat. Plants">
        <title>The Aegilops tauschii genome reveals multiple impacts of transposons.</title>
        <authorList>
            <person name="Zhao G."/>
            <person name="Zou C."/>
            <person name="Li K."/>
            <person name="Wang K."/>
            <person name="Li T."/>
            <person name="Gao L."/>
            <person name="Zhang X."/>
            <person name="Wang H."/>
            <person name="Yang Z."/>
            <person name="Liu X."/>
            <person name="Jiang W."/>
            <person name="Mao L."/>
            <person name="Kong X."/>
            <person name="Jiao Y."/>
            <person name="Jia J."/>
        </authorList>
    </citation>
    <scope>NUCLEOTIDE SEQUENCE [LARGE SCALE GENOMIC DNA]</scope>
    <source>
        <strain evidence="4">cv. AL8/78</strain>
    </source>
</reference>
<dbReference type="EnsemblPlants" id="AET2Gv20627900.2">
    <property type="protein sequence ID" value="AET2Gv20627900.2"/>
    <property type="gene ID" value="AET2Gv20627900"/>
</dbReference>
<dbReference type="Gramene" id="AET2Gv20627900.2">
    <property type="protein sequence ID" value="AET2Gv20627900.2"/>
    <property type="gene ID" value="AET2Gv20627900"/>
</dbReference>
<reference evidence="4" key="1">
    <citation type="journal article" date="2014" name="Science">
        <title>Ancient hybridizations among the ancestral genomes of bread wheat.</title>
        <authorList>
            <consortium name="International Wheat Genome Sequencing Consortium,"/>
            <person name="Marcussen T."/>
            <person name="Sandve S.R."/>
            <person name="Heier L."/>
            <person name="Spannagl M."/>
            <person name="Pfeifer M."/>
            <person name="Jakobsen K.S."/>
            <person name="Wulff B.B."/>
            <person name="Steuernagel B."/>
            <person name="Mayer K.F."/>
            <person name="Olsen O.A."/>
        </authorList>
    </citation>
    <scope>NUCLEOTIDE SEQUENCE [LARGE SCALE GENOMIC DNA]</scope>
    <source>
        <strain evidence="4">cv. AL8/78</strain>
    </source>
</reference>
<evidence type="ECO:0000313" key="3">
    <source>
        <dbReference type="EnsemblPlants" id="AET2Gv20627900.2"/>
    </source>
</evidence>
<proteinExistence type="predicted"/>
<dbReference type="SUPFAM" id="SSF50129">
    <property type="entry name" value="GroES-like"/>
    <property type="match status" value="1"/>
</dbReference>
<dbReference type="InterPro" id="IPR013154">
    <property type="entry name" value="ADH-like_N"/>
</dbReference>
<organism evidence="3 4">
    <name type="scientific">Aegilops tauschii subsp. strangulata</name>
    <name type="common">Goatgrass</name>
    <dbReference type="NCBI Taxonomy" id="200361"/>
    <lineage>
        <taxon>Eukaryota</taxon>
        <taxon>Viridiplantae</taxon>
        <taxon>Streptophyta</taxon>
        <taxon>Embryophyta</taxon>
        <taxon>Tracheophyta</taxon>
        <taxon>Spermatophyta</taxon>
        <taxon>Magnoliopsida</taxon>
        <taxon>Liliopsida</taxon>
        <taxon>Poales</taxon>
        <taxon>Poaceae</taxon>
        <taxon>BOP clade</taxon>
        <taxon>Pooideae</taxon>
        <taxon>Triticodae</taxon>
        <taxon>Triticeae</taxon>
        <taxon>Triticinae</taxon>
        <taxon>Aegilops</taxon>
    </lineage>
</organism>
<reference evidence="3" key="5">
    <citation type="journal article" date="2021" name="G3 (Bethesda)">
        <title>Aegilops tauschii genome assembly Aet v5.0 features greater sequence contiguity and improved annotation.</title>
        <authorList>
            <person name="Wang L."/>
            <person name="Zhu T."/>
            <person name="Rodriguez J.C."/>
            <person name="Deal K.R."/>
            <person name="Dubcovsky J."/>
            <person name="McGuire P.E."/>
            <person name="Lux T."/>
            <person name="Spannagl M."/>
            <person name="Mayer K.F.X."/>
            <person name="Baldrich P."/>
            <person name="Meyers B.C."/>
            <person name="Huo N."/>
            <person name="Gu Y.Q."/>
            <person name="Zhou H."/>
            <person name="Devos K.M."/>
            <person name="Bennetzen J.L."/>
            <person name="Unver T."/>
            <person name="Budak H."/>
            <person name="Gulick P.J."/>
            <person name="Galiba G."/>
            <person name="Kalapos B."/>
            <person name="Nelson D.R."/>
            <person name="Li P."/>
            <person name="You F.M."/>
            <person name="Luo M.C."/>
            <person name="Dvorak J."/>
        </authorList>
    </citation>
    <scope>NUCLEOTIDE SEQUENCE [LARGE SCALE GENOMIC DNA]</scope>
    <source>
        <strain evidence="3">cv. AL8/78</strain>
    </source>
</reference>
<evidence type="ECO:0000259" key="2">
    <source>
        <dbReference type="Pfam" id="PF08240"/>
    </source>
</evidence>
<keyword evidence="4" id="KW-1185">Reference proteome</keyword>
<feature type="domain" description="Alcohol dehydrogenase-like N-terminal" evidence="2">
    <location>
        <begin position="13"/>
        <end position="52"/>
    </location>
</feature>
<protein>
    <recommendedName>
        <fullName evidence="2">Alcohol dehydrogenase-like N-terminal domain-containing protein</fullName>
    </recommendedName>
</protein>
<feature type="compositionally biased region" description="Low complexity" evidence="1">
    <location>
        <begin position="131"/>
        <end position="149"/>
    </location>
</feature>
<dbReference type="Gene3D" id="3.90.180.10">
    <property type="entry name" value="Medium-chain alcohol dehydrogenases, catalytic domain"/>
    <property type="match status" value="1"/>
</dbReference>
<accession>A0A453BTT5</accession>
<dbReference type="InterPro" id="IPR011032">
    <property type="entry name" value="GroES-like_sf"/>
</dbReference>
<sequence length="179" mass="19632">MQYVEIPVPSLKKGEVLIKVEAASINPADCRIQKGLLRPFVPKFPFIPGIDAFTSLFIAVTVSTDVVVKDITYSPYFSSCISNEIQSEGMNQRVHRRPWHLIECRAFTWICSMNLYPACCAPDLGHPRQLSSAGAPATTTAPRASTSWSDAEVTQPHLTSEAWPLDATPPPPRRAGGHS</sequence>
<dbReference type="Proteomes" id="UP000015105">
    <property type="component" value="Chromosome 2D"/>
</dbReference>
<feature type="region of interest" description="Disordered" evidence="1">
    <location>
        <begin position="130"/>
        <end position="179"/>
    </location>
</feature>